<dbReference type="Gene3D" id="1.10.260.40">
    <property type="entry name" value="lambda repressor-like DNA-binding domains"/>
    <property type="match status" value="1"/>
</dbReference>
<evidence type="ECO:0000313" key="5">
    <source>
        <dbReference type="Proteomes" id="UP000198558"/>
    </source>
</evidence>
<feature type="transmembrane region" description="Helical" evidence="2">
    <location>
        <begin position="239"/>
        <end position="257"/>
    </location>
</feature>
<dbReference type="InterPro" id="IPR001387">
    <property type="entry name" value="Cro/C1-type_HTH"/>
</dbReference>
<reference evidence="5" key="1">
    <citation type="submission" date="2016-10" db="EMBL/GenBank/DDBJ databases">
        <authorList>
            <person name="Varghese N."/>
            <person name="Submissions S."/>
        </authorList>
    </citation>
    <scope>NUCLEOTIDE SEQUENCE [LARGE SCALE GENOMIC DNA]</scope>
    <source>
        <strain evidence="5">DSM 1551</strain>
    </source>
</reference>
<evidence type="ECO:0000256" key="1">
    <source>
        <dbReference type="ARBA" id="ARBA00023125"/>
    </source>
</evidence>
<keyword evidence="2" id="KW-1133">Transmembrane helix</keyword>
<dbReference type="PANTHER" id="PTHR46558">
    <property type="entry name" value="TRACRIPTIONAL REGULATORY PROTEIN-RELATED-RELATED"/>
    <property type="match status" value="1"/>
</dbReference>
<sequence>MSLSENLKVLRKQKGLSQEQLAEQLNVSRQAVSKWESNNGMPEMDSLIILSEIFECTIDDLLKKDLTDHDPTVKQIYEKHYDLIAKAYSFGIVSILSGVCVYLFTEIYFPENTKYEFIPQILFLFFVLIGVISFVYFGMIDSHFEERKIEFDDFYSENERVSFNQTYSLAIAVGVGLILFGVVVQVLVDNIYNESLANGLFMIFVTMATGIFVYFGVLKSKYDRVDRNKIIEEGKNKKVFMYCGIIMMIITIIYLWWSFVTNAWSVSWIVYPIGGIVCGIVWLIFEGKEE</sequence>
<accession>A0A1I0C561</accession>
<dbReference type="GeneID" id="78287388"/>
<keyword evidence="1" id="KW-0238">DNA-binding</keyword>
<evidence type="ECO:0000259" key="3">
    <source>
        <dbReference type="PROSITE" id="PS50943"/>
    </source>
</evidence>
<dbReference type="RefSeq" id="WP_092351882.1">
    <property type="nucleotide sequence ID" value="NZ_CAMJBU010000003.1"/>
</dbReference>
<evidence type="ECO:0000256" key="2">
    <source>
        <dbReference type="SAM" id="Phobius"/>
    </source>
</evidence>
<feature type="transmembrane region" description="Helical" evidence="2">
    <location>
        <begin position="83"/>
        <end position="105"/>
    </location>
</feature>
<dbReference type="OrthoDB" id="9815852at2"/>
<dbReference type="SUPFAM" id="SSF47413">
    <property type="entry name" value="lambda repressor-like DNA-binding domains"/>
    <property type="match status" value="1"/>
</dbReference>
<keyword evidence="5" id="KW-1185">Reference proteome</keyword>
<dbReference type="AlphaFoldDB" id="A0A1I0C561"/>
<organism evidence="4 5">
    <name type="scientific">Thomasclavelia cocleata</name>
    <dbReference type="NCBI Taxonomy" id="69824"/>
    <lineage>
        <taxon>Bacteria</taxon>
        <taxon>Bacillati</taxon>
        <taxon>Bacillota</taxon>
        <taxon>Erysipelotrichia</taxon>
        <taxon>Erysipelotrichales</taxon>
        <taxon>Coprobacillaceae</taxon>
        <taxon>Thomasclavelia</taxon>
    </lineage>
</organism>
<name>A0A1I0C561_9FIRM</name>
<dbReference type="SMART" id="SM00530">
    <property type="entry name" value="HTH_XRE"/>
    <property type="match status" value="1"/>
</dbReference>
<dbReference type="GO" id="GO:0003677">
    <property type="term" value="F:DNA binding"/>
    <property type="evidence" value="ECO:0007669"/>
    <property type="project" value="UniProtKB-KW"/>
</dbReference>
<protein>
    <submittedName>
        <fullName evidence="4">Transcriptional regulator, contains XRE-family HTH domain</fullName>
    </submittedName>
</protein>
<feature type="domain" description="HTH cro/C1-type" evidence="3">
    <location>
        <begin position="7"/>
        <end position="61"/>
    </location>
</feature>
<dbReference type="EMBL" id="FOIN01000002">
    <property type="protein sequence ID" value="SET14498.1"/>
    <property type="molecule type" value="Genomic_DNA"/>
</dbReference>
<keyword evidence="2" id="KW-0472">Membrane</keyword>
<feature type="transmembrane region" description="Helical" evidence="2">
    <location>
        <begin position="167"/>
        <end position="188"/>
    </location>
</feature>
<feature type="transmembrane region" description="Helical" evidence="2">
    <location>
        <begin position="263"/>
        <end position="285"/>
    </location>
</feature>
<gene>
    <name evidence="4" type="ORF">SAMN04489758_10282</name>
</gene>
<keyword evidence="2" id="KW-0812">Transmembrane</keyword>
<dbReference type="CDD" id="cd00093">
    <property type="entry name" value="HTH_XRE"/>
    <property type="match status" value="1"/>
</dbReference>
<feature type="transmembrane region" description="Helical" evidence="2">
    <location>
        <begin position="117"/>
        <end position="139"/>
    </location>
</feature>
<evidence type="ECO:0000313" key="4">
    <source>
        <dbReference type="EMBL" id="SET14498.1"/>
    </source>
</evidence>
<dbReference type="Proteomes" id="UP000198558">
    <property type="component" value="Unassembled WGS sequence"/>
</dbReference>
<dbReference type="PANTHER" id="PTHR46558:SF13">
    <property type="entry name" value="HTH-TYPE TRANSCRIPTIONAL REGULATOR IMMR"/>
    <property type="match status" value="1"/>
</dbReference>
<dbReference type="PROSITE" id="PS50943">
    <property type="entry name" value="HTH_CROC1"/>
    <property type="match status" value="1"/>
</dbReference>
<dbReference type="InterPro" id="IPR010982">
    <property type="entry name" value="Lambda_DNA-bd_dom_sf"/>
</dbReference>
<dbReference type="Pfam" id="PF01381">
    <property type="entry name" value="HTH_3"/>
    <property type="match status" value="1"/>
</dbReference>
<proteinExistence type="predicted"/>
<feature type="transmembrane region" description="Helical" evidence="2">
    <location>
        <begin position="200"/>
        <end position="218"/>
    </location>
</feature>